<dbReference type="SUPFAM" id="SSF48445">
    <property type="entry name" value="14-3-3 protein"/>
    <property type="match status" value="1"/>
</dbReference>
<evidence type="ECO:0000256" key="1">
    <source>
        <dbReference type="SAM" id="MobiDB-lite"/>
    </source>
</evidence>
<dbReference type="AlphaFoldDB" id="A0A0R3XA42"/>
<proteinExistence type="predicted"/>
<reference evidence="2" key="1">
    <citation type="submission" date="2017-02" db="UniProtKB">
        <authorList>
            <consortium name="WormBaseParasite"/>
        </authorList>
    </citation>
    <scope>IDENTIFICATION</scope>
</reference>
<accession>A0A0R3XA42</accession>
<sequence length="354" mass="40378">LSSASEYLHQESVEPLATKKALLDESVSGKENGETDKNLFDNLATNTGCFDQMSANKPTHHRKMVEAVISVSQEVSHHDCCIEQVILNKSDFAYPATDVQNYKTEKVFRVKGDPNFPWSGSASMTQNDERRRRVKRTSGSSSVLTVNVDLIASPEIKIRVDEAELDPLLHPLGSNLNAGITTKDVARELRQSFRGIILTIRSRLSSEKGIICRNSTKALGAALMQCVEQFVHIVDDRVMRYKWLEAWDRGCLLRLKADFIRYLYEAFPANLTYQLKCQEAYKCARLFFLENGLQDKAEWVYLQMNYATFLYMLGNRSTALFINERLINSLIVRRCGKAIKAKLQLNLQFYSKPW</sequence>
<dbReference type="InterPro" id="IPR036815">
    <property type="entry name" value="14-3-3_dom_sf"/>
</dbReference>
<dbReference type="Gene3D" id="1.20.190.20">
    <property type="entry name" value="14-3-3 domain"/>
    <property type="match status" value="1"/>
</dbReference>
<dbReference type="WBParaSite" id="TTAC_0001041901-mRNA-1">
    <property type="protein sequence ID" value="TTAC_0001041901-mRNA-1"/>
    <property type="gene ID" value="TTAC_0001041901"/>
</dbReference>
<evidence type="ECO:0000313" key="2">
    <source>
        <dbReference type="WBParaSite" id="TTAC_0001041901-mRNA-1"/>
    </source>
</evidence>
<name>A0A0R3XA42_HYDTA</name>
<feature type="region of interest" description="Disordered" evidence="1">
    <location>
        <begin position="118"/>
        <end position="138"/>
    </location>
</feature>
<organism evidence="2">
    <name type="scientific">Hydatigena taeniaeformis</name>
    <name type="common">Feline tapeworm</name>
    <name type="synonym">Taenia taeniaeformis</name>
    <dbReference type="NCBI Taxonomy" id="6205"/>
    <lineage>
        <taxon>Eukaryota</taxon>
        <taxon>Metazoa</taxon>
        <taxon>Spiralia</taxon>
        <taxon>Lophotrochozoa</taxon>
        <taxon>Platyhelminthes</taxon>
        <taxon>Cestoda</taxon>
        <taxon>Eucestoda</taxon>
        <taxon>Cyclophyllidea</taxon>
        <taxon>Taeniidae</taxon>
        <taxon>Hydatigera</taxon>
    </lineage>
</organism>
<protein>
    <submittedName>
        <fullName evidence="2">Trafficking protein particle complex subunit 11</fullName>
    </submittedName>
</protein>